<feature type="region of interest" description="Disordered" evidence="2">
    <location>
        <begin position="1"/>
        <end position="94"/>
    </location>
</feature>
<feature type="region of interest" description="Disordered" evidence="2">
    <location>
        <begin position="116"/>
        <end position="144"/>
    </location>
</feature>
<feature type="compositionally biased region" description="Pro residues" evidence="2">
    <location>
        <begin position="60"/>
        <end position="69"/>
    </location>
</feature>
<gene>
    <name evidence="3" type="ORF">EW146_g3748</name>
</gene>
<comment type="caution">
    <text evidence="3">The sequence shown here is derived from an EMBL/GenBank/DDBJ whole genome shotgun (WGS) entry which is preliminary data.</text>
</comment>
<feature type="compositionally biased region" description="Basic and acidic residues" evidence="2">
    <location>
        <begin position="24"/>
        <end position="33"/>
    </location>
</feature>
<dbReference type="PANTHER" id="PTHR12832:SF11">
    <property type="entry name" value="LD23868P"/>
    <property type="match status" value="1"/>
</dbReference>
<protein>
    <recommendedName>
        <fullName evidence="5">Tcp11-domain-containing protein</fullName>
    </recommendedName>
</protein>
<dbReference type="Pfam" id="PF05794">
    <property type="entry name" value="Tcp11"/>
    <property type="match status" value="1"/>
</dbReference>
<dbReference type="Proteomes" id="UP000310158">
    <property type="component" value="Unassembled WGS sequence"/>
</dbReference>
<dbReference type="EMBL" id="SGPL01000132">
    <property type="protein sequence ID" value="THH16984.1"/>
    <property type="molecule type" value="Genomic_DNA"/>
</dbReference>
<comment type="similarity">
    <text evidence="1">Belongs to the TCP11 family.</text>
</comment>
<evidence type="ECO:0008006" key="5">
    <source>
        <dbReference type="Google" id="ProtNLM"/>
    </source>
</evidence>
<name>A0A4S4LWL2_9AGAM</name>
<organism evidence="3 4">
    <name type="scientific">Bondarzewia mesenterica</name>
    <dbReference type="NCBI Taxonomy" id="1095465"/>
    <lineage>
        <taxon>Eukaryota</taxon>
        <taxon>Fungi</taxon>
        <taxon>Dikarya</taxon>
        <taxon>Basidiomycota</taxon>
        <taxon>Agaricomycotina</taxon>
        <taxon>Agaricomycetes</taxon>
        <taxon>Russulales</taxon>
        <taxon>Bondarzewiaceae</taxon>
        <taxon>Bondarzewia</taxon>
    </lineage>
</organism>
<accession>A0A4S4LWL2</accession>
<keyword evidence="4" id="KW-1185">Reference proteome</keyword>
<feature type="region of interest" description="Disordered" evidence="2">
    <location>
        <begin position="648"/>
        <end position="672"/>
    </location>
</feature>
<evidence type="ECO:0000256" key="2">
    <source>
        <dbReference type="SAM" id="MobiDB-lite"/>
    </source>
</evidence>
<sequence length="672" mass="75526">MDDVARESLPKSLPIRSLPRKRKADADDCEVKDPSSSTQESPTSDSQKLIDRCTHLRRLPPSPPRPRPTAPHYQKRPRLETPPSPSKESKRTRRAQDLVTALQALKGSWQWATSSSGDTRLVAPHPHPSNNTSDALSRNGFPSSSPSHIVIPIDPCSPHIPIRQPPINKETLRELDLDSIMRNPQLRHDFLFDSGLQFRAASSRRKRDQAEMYWNAVFLELETGCTCVTFDIHGRPHGCQCVCRKLPTPPADPIIACMPLRQRLTLRMPSRIKPLFHELLEVLLSIIRPQNASVPSVQGGNVSVQQRLQQQHEHTERLHAVLDPELIEQEMKHGLYDPSSTFKVIGEVMKAHCAPMRDQAVDGMVALAYKCAPGGEGTIADAVHAIRHCFEILELMKLDIANHQMQTLRPFIIRSSPEFELRTFKERHERISDPLQLTQQWLTEAHQRLDASQYNLNYPARSFPYRSLGKRTRVILSTLKGLIDLVFTPPSPVPLSSPPVTTTVSPRQPVVSQLPGYPETLYLDHSRLILLTRDAADLTAIYMLLMLYRQLLFSSPPTNSSKVRRDITLDDADLQTLKKEIFQLGPSNIGRCFLPSGTGPKGHQPSQSDKDKELQQWNHGIKSVVLQLTARATEARLLPSEKNAFVLHPPVPCPRRTSSQGRRELGGQAPPA</sequence>
<dbReference type="OrthoDB" id="276323at2759"/>
<reference evidence="3 4" key="1">
    <citation type="submission" date="2019-02" db="EMBL/GenBank/DDBJ databases">
        <title>Genome sequencing of the rare red list fungi Bondarzewia mesenterica.</title>
        <authorList>
            <person name="Buettner E."/>
            <person name="Kellner H."/>
        </authorList>
    </citation>
    <scope>NUCLEOTIDE SEQUENCE [LARGE SCALE GENOMIC DNA]</scope>
    <source>
        <strain evidence="3 4">DSM 108281</strain>
    </source>
</reference>
<feature type="compositionally biased region" description="Low complexity" evidence="2">
    <location>
        <begin position="34"/>
        <end position="47"/>
    </location>
</feature>
<proteinExistence type="inferred from homology"/>
<dbReference type="PANTHER" id="PTHR12832">
    <property type="entry name" value="TESTIS-SPECIFIC PROTEIN PBS13 T-COMPLEX 11"/>
    <property type="match status" value="1"/>
</dbReference>
<dbReference type="GO" id="GO:0010737">
    <property type="term" value="P:protein kinase A signaling"/>
    <property type="evidence" value="ECO:0007669"/>
    <property type="project" value="TreeGrafter"/>
</dbReference>
<evidence type="ECO:0000313" key="4">
    <source>
        <dbReference type="Proteomes" id="UP000310158"/>
    </source>
</evidence>
<evidence type="ECO:0000313" key="3">
    <source>
        <dbReference type="EMBL" id="THH16984.1"/>
    </source>
</evidence>
<evidence type="ECO:0000256" key="1">
    <source>
        <dbReference type="ARBA" id="ARBA00010954"/>
    </source>
</evidence>
<dbReference type="AlphaFoldDB" id="A0A4S4LWL2"/>
<dbReference type="InterPro" id="IPR008862">
    <property type="entry name" value="Tcp11"/>
</dbReference>